<evidence type="ECO:0000313" key="2">
    <source>
        <dbReference type="EMBL" id="CAD6991102.1"/>
    </source>
</evidence>
<evidence type="ECO:0000256" key="1">
    <source>
        <dbReference type="SAM" id="Phobius"/>
    </source>
</evidence>
<keyword evidence="3" id="KW-1185">Reference proteome</keyword>
<dbReference type="EMBL" id="CAJHJT010000001">
    <property type="protein sequence ID" value="CAD6991102.1"/>
    <property type="molecule type" value="Genomic_DNA"/>
</dbReference>
<feature type="transmembrane region" description="Helical" evidence="1">
    <location>
        <begin position="47"/>
        <end position="73"/>
    </location>
</feature>
<dbReference type="Proteomes" id="UP000606786">
    <property type="component" value="Unassembled WGS sequence"/>
</dbReference>
<accession>A0A811TWB1</accession>
<keyword evidence="1" id="KW-0472">Membrane</keyword>
<gene>
    <name evidence="2" type="ORF">CCAP1982_LOCUS49</name>
</gene>
<comment type="caution">
    <text evidence="2">The sequence shown here is derived from an EMBL/GenBank/DDBJ whole genome shotgun (WGS) entry which is preliminary data.</text>
</comment>
<name>A0A811TWB1_CERCA</name>
<keyword evidence="1" id="KW-1133">Transmembrane helix</keyword>
<keyword evidence="1" id="KW-0812">Transmembrane</keyword>
<protein>
    <submittedName>
        <fullName evidence="2">(Mediterranean fruit fly) hypothetical protein</fullName>
    </submittedName>
</protein>
<evidence type="ECO:0000313" key="3">
    <source>
        <dbReference type="Proteomes" id="UP000606786"/>
    </source>
</evidence>
<reference evidence="2" key="1">
    <citation type="submission" date="2020-11" db="EMBL/GenBank/DDBJ databases">
        <authorList>
            <person name="Whitehead M."/>
        </authorList>
    </citation>
    <scope>NUCLEOTIDE SEQUENCE</scope>
    <source>
        <strain evidence="2">EGII</strain>
    </source>
</reference>
<dbReference type="AlphaFoldDB" id="A0A811TWB1"/>
<organism evidence="2 3">
    <name type="scientific">Ceratitis capitata</name>
    <name type="common">Mediterranean fruit fly</name>
    <name type="synonym">Tephritis capitata</name>
    <dbReference type="NCBI Taxonomy" id="7213"/>
    <lineage>
        <taxon>Eukaryota</taxon>
        <taxon>Metazoa</taxon>
        <taxon>Ecdysozoa</taxon>
        <taxon>Arthropoda</taxon>
        <taxon>Hexapoda</taxon>
        <taxon>Insecta</taxon>
        <taxon>Pterygota</taxon>
        <taxon>Neoptera</taxon>
        <taxon>Endopterygota</taxon>
        <taxon>Diptera</taxon>
        <taxon>Brachycera</taxon>
        <taxon>Muscomorpha</taxon>
        <taxon>Tephritoidea</taxon>
        <taxon>Tephritidae</taxon>
        <taxon>Ceratitis</taxon>
        <taxon>Ceratitis</taxon>
    </lineage>
</organism>
<sequence>MIAFNNSFYCTVTVRPSATASSLLTLVLCFATPVDHHRTTRPSFQYFNIIKFVVGCLMATTVAAALVVPFVTLRHTQCARLLSSPHNRLATHFVQGSSSRKVFAFAFRTLLFIRRTLGSHVQCPSLTC</sequence>
<proteinExistence type="predicted"/>